<protein>
    <submittedName>
        <fullName evidence="1">33260_t:CDS:1</fullName>
    </submittedName>
</protein>
<evidence type="ECO:0000313" key="1">
    <source>
        <dbReference type="EMBL" id="CAG8848544.1"/>
    </source>
</evidence>
<dbReference type="Proteomes" id="UP000789920">
    <property type="component" value="Unassembled WGS sequence"/>
</dbReference>
<proteinExistence type="predicted"/>
<gene>
    <name evidence="1" type="ORF">RPERSI_LOCUS35180</name>
</gene>
<feature type="non-terminal residue" evidence="1">
    <location>
        <position position="1"/>
    </location>
</feature>
<comment type="caution">
    <text evidence="1">The sequence shown here is derived from an EMBL/GenBank/DDBJ whole genome shotgun (WGS) entry which is preliminary data.</text>
</comment>
<dbReference type="EMBL" id="CAJVQC010161264">
    <property type="protein sequence ID" value="CAG8848544.1"/>
    <property type="molecule type" value="Genomic_DNA"/>
</dbReference>
<organism evidence="1 2">
    <name type="scientific">Racocetra persica</name>
    <dbReference type="NCBI Taxonomy" id="160502"/>
    <lineage>
        <taxon>Eukaryota</taxon>
        <taxon>Fungi</taxon>
        <taxon>Fungi incertae sedis</taxon>
        <taxon>Mucoromycota</taxon>
        <taxon>Glomeromycotina</taxon>
        <taxon>Glomeromycetes</taxon>
        <taxon>Diversisporales</taxon>
        <taxon>Gigasporaceae</taxon>
        <taxon>Racocetra</taxon>
    </lineage>
</organism>
<reference evidence="1" key="1">
    <citation type="submission" date="2021-06" db="EMBL/GenBank/DDBJ databases">
        <authorList>
            <person name="Kallberg Y."/>
            <person name="Tangrot J."/>
            <person name="Rosling A."/>
        </authorList>
    </citation>
    <scope>NUCLEOTIDE SEQUENCE</scope>
    <source>
        <strain evidence="1">MA461A</strain>
    </source>
</reference>
<name>A0ACA9SV04_9GLOM</name>
<sequence>QLKYICTTTCVQLLNVFASDYDNFIIGHHYISLDLPSGGKKKNLLE</sequence>
<keyword evidence="2" id="KW-1185">Reference proteome</keyword>
<feature type="non-terminal residue" evidence="1">
    <location>
        <position position="46"/>
    </location>
</feature>
<accession>A0ACA9SV04</accession>
<evidence type="ECO:0000313" key="2">
    <source>
        <dbReference type="Proteomes" id="UP000789920"/>
    </source>
</evidence>